<dbReference type="InterPro" id="IPR015422">
    <property type="entry name" value="PyrdxlP-dep_Trfase_small"/>
</dbReference>
<comment type="cofactor">
    <cofactor evidence="1 8">
        <name>pyridoxal 5'-phosphate</name>
        <dbReference type="ChEBI" id="CHEBI:597326"/>
    </cofactor>
</comment>
<protein>
    <recommendedName>
        <fullName evidence="3">homocysteine desulfhydrase</fullName>
        <ecNumber evidence="3">4.4.1.2</ecNumber>
    </recommendedName>
    <alternativeName>
        <fullName evidence="4">Homocysteine desulfhydrase</fullName>
    </alternativeName>
</protein>
<dbReference type="InterPro" id="IPR015421">
    <property type="entry name" value="PyrdxlP-dep_Trfase_major"/>
</dbReference>
<proteinExistence type="inferred from homology"/>
<dbReference type="PANTHER" id="PTHR11808">
    <property type="entry name" value="TRANS-SULFURATION ENZYME FAMILY MEMBER"/>
    <property type="match status" value="1"/>
</dbReference>
<reference evidence="9 10" key="1">
    <citation type="submission" date="2017-11" db="EMBL/GenBank/DDBJ databases">
        <title>Comparitive Functional Genomics of Dry Heat Resistant strains isolated from the Viking Spacecraft.</title>
        <authorList>
            <person name="Seuylemezian A."/>
            <person name="Cooper K."/>
            <person name="Vaishampayan P."/>
        </authorList>
    </citation>
    <scope>NUCLEOTIDE SEQUENCE [LARGE SCALE GENOMIC DNA]</scope>
    <source>
        <strain evidence="9 10">V1-29</strain>
    </source>
</reference>
<dbReference type="CDD" id="cd00614">
    <property type="entry name" value="CGS_like"/>
    <property type="match status" value="1"/>
</dbReference>
<comment type="caution">
    <text evidence="9">The sequence shown here is derived from an EMBL/GenBank/DDBJ whole genome shotgun (WGS) entry which is preliminary data.</text>
</comment>
<name>A0A2N5M3T9_9BACI</name>
<dbReference type="SUPFAM" id="SSF53383">
    <property type="entry name" value="PLP-dependent transferases"/>
    <property type="match status" value="1"/>
</dbReference>
<dbReference type="Gene3D" id="3.40.640.10">
    <property type="entry name" value="Type I PLP-dependent aspartate aminotransferase-like (Major domain)"/>
    <property type="match status" value="1"/>
</dbReference>
<keyword evidence="2 7" id="KW-0663">Pyridoxal phosphate</keyword>
<evidence type="ECO:0000313" key="10">
    <source>
        <dbReference type="Proteomes" id="UP000234748"/>
    </source>
</evidence>
<evidence type="ECO:0000313" key="9">
    <source>
        <dbReference type="EMBL" id="PLT29002.1"/>
    </source>
</evidence>
<dbReference type="AlphaFoldDB" id="A0A2N5M3T9"/>
<accession>A0A2N5M3T9</accession>
<dbReference type="GO" id="GO:0047982">
    <property type="term" value="F:homocysteine desulfhydrase activity"/>
    <property type="evidence" value="ECO:0007669"/>
    <property type="project" value="UniProtKB-EC"/>
</dbReference>
<dbReference type="GO" id="GO:0030170">
    <property type="term" value="F:pyridoxal phosphate binding"/>
    <property type="evidence" value="ECO:0007669"/>
    <property type="project" value="InterPro"/>
</dbReference>
<dbReference type="FunFam" id="3.40.640.10:FF:000046">
    <property type="entry name" value="Cystathionine gamma-lyase"/>
    <property type="match status" value="1"/>
</dbReference>
<comment type="similarity">
    <text evidence="8">Belongs to the trans-sulfuration enzymes family.</text>
</comment>
<dbReference type="PIRSF" id="PIRSF001434">
    <property type="entry name" value="CGS"/>
    <property type="match status" value="1"/>
</dbReference>
<evidence type="ECO:0000256" key="1">
    <source>
        <dbReference type="ARBA" id="ARBA00001933"/>
    </source>
</evidence>
<dbReference type="Gene3D" id="3.90.1150.10">
    <property type="entry name" value="Aspartate Aminotransferase, domain 1"/>
    <property type="match status" value="1"/>
</dbReference>
<dbReference type="OrthoDB" id="9780685at2"/>
<evidence type="ECO:0000256" key="7">
    <source>
        <dbReference type="PIRSR" id="PIRSR001434-2"/>
    </source>
</evidence>
<dbReference type="PANTHER" id="PTHR11808:SF80">
    <property type="entry name" value="CYSTATHIONINE GAMMA-LYASE"/>
    <property type="match status" value="1"/>
</dbReference>
<keyword evidence="9" id="KW-0456">Lyase</keyword>
<dbReference type="GO" id="GO:0018826">
    <property type="term" value="F:methionine gamma-lyase activity"/>
    <property type="evidence" value="ECO:0007669"/>
    <property type="project" value="UniProtKB-EC"/>
</dbReference>
<organism evidence="9 10">
    <name type="scientific">Peribacillus deserti</name>
    <dbReference type="NCBI Taxonomy" id="673318"/>
    <lineage>
        <taxon>Bacteria</taxon>
        <taxon>Bacillati</taxon>
        <taxon>Bacillota</taxon>
        <taxon>Bacilli</taxon>
        <taxon>Bacillales</taxon>
        <taxon>Bacillaceae</taxon>
        <taxon>Peribacillus</taxon>
    </lineage>
</organism>
<evidence type="ECO:0000256" key="8">
    <source>
        <dbReference type="RuleBase" id="RU362118"/>
    </source>
</evidence>
<evidence type="ECO:0000256" key="6">
    <source>
        <dbReference type="ARBA" id="ARBA00052699"/>
    </source>
</evidence>
<evidence type="ECO:0000256" key="4">
    <source>
        <dbReference type="ARBA" id="ARBA00047199"/>
    </source>
</evidence>
<evidence type="ECO:0000256" key="2">
    <source>
        <dbReference type="ARBA" id="ARBA00022898"/>
    </source>
</evidence>
<comment type="catalytic activity">
    <reaction evidence="6">
        <text>L-methionine + H2O = methanethiol + 2-oxobutanoate + NH4(+)</text>
        <dbReference type="Rhea" id="RHEA:23800"/>
        <dbReference type="ChEBI" id="CHEBI:15377"/>
        <dbReference type="ChEBI" id="CHEBI:16007"/>
        <dbReference type="ChEBI" id="CHEBI:16763"/>
        <dbReference type="ChEBI" id="CHEBI:28938"/>
        <dbReference type="ChEBI" id="CHEBI:57844"/>
        <dbReference type="EC" id="4.4.1.11"/>
    </reaction>
    <physiologicalReaction direction="left-to-right" evidence="6">
        <dbReference type="Rhea" id="RHEA:23801"/>
    </physiologicalReaction>
</comment>
<dbReference type="InterPro" id="IPR000277">
    <property type="entry name" value="Cys/Met-Metab_PyrdxlP-dep_enz"/>
</dbReference>
<dbReference type="InterPro" id="IPR015424">
    <property type="entry name" value="PyrdxlP-dep_Trfase"/>
</dbReference>
<gene>
    <name evidence="9" type="ORF">CUU66_15215</name>
</gene>
<evidence type="ECO:0000256" key="5">
    <source>
        <dbReference type="ARBA" id="ARBA00048780"/>
    </source>
</evidence>
<dbReference type="EC" id="4.4.1.2" evidence="3"/>
<sequence length="392" mass="43487">MDKREEFLRDQRICMNMNEESEQFEGAVIPPTFGNTLFTFKDFESLIDAEKSQQTKYVYCRGTNPTVEAAEKKLAALERGEVCKCFSSGMAAISASLTASVKTGDHVLCISHLYTSTMDLLKYLSKFGVEHSVVYSIDLEDIEAAIMDHTTVIYIENPTDTYLRIIDIKAVSALARSKGIRTILDNSWATPLFQKPLTHGIDIVVHSASKYLGGHSDLLGGALITSREIMDSIFKKEYLLMGGALGPYAAALLLRGLRSLPLRMLGHQENAKKVAGYLASHPEVAAVHYPGLPSHPDYEKASMFLTGFSGLMSIELKNESFEQVKKVINAFSVFQIGVSWGSYESLVLSPNYGYNVEKLKQERISPGIIRLSVGLEHEDFLINDLHQALQES</sequence>
<keyword evidence="10" id="KW-1185">Reference proteome</keyword>
<dbReference type="GO" id="GO:0019346">
    <property type="term" value="P:transsulfuration"/>
    <property type="evidence" value="ECO:0007669"/>
    <property type="project" value="InterPro"/>
</dbReference>
<comment type="catalytic activity">
    <reaction evidence="5">
        <text>L-homocysteine + H2O = 2-oxobutanoate + hydrogen sulfide + NH4(+) + H(+)</text>
        <dbReference type="Rhea" id="RHEA:14501"/>
        <dbReference type="ChEBI" id="CHEBI:15377"/>
        <dbReference type="ChEBI" id="CHEBI:15378"/>
        <dbReference type="ChEBI" id="CHEBI:16763"/>
        <dbReference type="ChEBI" id="CHEBI:28938"/>
        <dbReference type="ChEBI" id="CHEBI:29919"/>
        <dbReference type="ChEBI" id="CHEBI:58199"/>
        <dbReference type="EC" id="4.4.1.2"/>
    </reaction>
    <physiologicalReaction direction="left-to-right" evidence="5">
        <dbReference type="Rhea" id="RHEA:14502"/>
    </physiologicalReaction>
</comment>
<dbReference type="Proteomes" id="UP000234748">
    <property type="component" value="Unassembled WGS sequence"/>
</dbReference>
<dbReference type="RefSeq" id="WP_101643628.1">
    <property type="nucleotide sequence ID" value="NZ_PGUY01000047.1"/>
</dbReference>
<evidence type="ECO:0000256" key="3">
    <source>
        <dbReference type="ARBA" id="ARBA00047175"/>
    </source>
</evidence>
<dbReference type="Pfam" id="PF01053">
    <property type="entry name" value="Cys_Met_Meta_PP"/>
    <property type="match status" value="1"/>
</dbReference>
<feature type="modified residue" description="N6-(pyridoxal phosphate)lysine" evidence="7">
    <location>
        <position position="210"/>
    </location>
</feature>
<dbReference type="GO" id="GO:0005737">
    <property type="term" value="C:cytoplasm"/>
    <property type="evidence" value="ECO:0007669"/>
    <property type="project" value="TreeGrafter"/>
</dbReference>
<dbReference type="EMBL" id="PGUY01000047">
    <property type="protein sequence ID" value="PLT29002.1"/>
    <property type="molecule type" value="Genomic_DNA"/>
</dbReference>